<evidence type="ECO:0000313" key="2">
    <source>
        <dbReference type="EMBL" id="SBS80332.1"/>
    </source>
</evidence>
<feature type="compositionally biased region" description="Polar residues" evidence="1">
    <location>
        <begin position="98"/>
        <end position="109"/>
    </location>
</feature>
<reference evidence="3" key="1">
    <citation type="submission" date="2016-05" db="EMBL/GenBank/DDBJ databases">
        <authorList>
            <person name="Naeem Raeece"/>
        </authorList>
    </citation>
    <scope>NUCLEOTIDE SEQUENCE [LARGE SCALE GENOMIC DNA]</scope>
</reference>
<organism evidence="2 3">
    <name type="scientific">Plasmodium ovale curtisi</name>
    <dbReference type="NCBI Taxonomy" id="864141"/>
    <lineage>
        <taxon>Eukaryota</taxon>
        <taxon>Sar</taxon>
        <taxon>Alveolata</taxon>
        <taxon>Apicomplexa</taxon>
        <taxon>Aconoidasida</taxon>
        <taxon>Haemosporida</taxon>
        <taxon>Plasmodiidae</taxon>
        <taxon>Plasmodium</taxon>
        <taxon>Plasmodium (Plasmodium)</taxon>
    </lineage>
</organism>
<proteinExistence type="predicted"/>
<dbReference type="AlphaFoldDB" id="A0A1A8VM40"/>
<dbReference type="Proteomes" id="UP000078546">
    <property type="component" value="Unassembled WGS sequence"/>
</dbReference>
<feature type="region of interest" description="Disordered" evidence="1">
    <location>
        <begin position="98"/>
        <end position="156"/>
    </location>
</feature>
<evidence type="ECO:0000256" key="1">
    <source>
        <dbReference type="SAM" id="MobiDB-lite"/>
    </source>
</evidence>
<feature type="region of interest" description="Disordered" evidence="1">
    <location>
        <begin position="187"/>
        <end position="214"/>
    </location>
</feature>
<feature type="compositionally biased region" description="Basic and acidic residues" evidence="1">
    <location>
        <begin position="110"/>
        <end position="120"/>
    </location>
</feature>
<accession>A0A1A8VM40</accession>
<name>A0A1A8VM40_PLAOA</name>
<feature type="compositionally biased region" description="Polar residues" evidence="1">
    <location>
        <begin position="187"/>
        <end position="199"/>
    </location>
</feature>
<evidence type="ECO:0000313" key="3">
    <source>
        <dbReference type="Proteomes" id="UP000078546"/>
    </source>
</evidence>
<feature type="compositionally biased region" description="Basic residues" evidence="1">
    <location>
        <begin position="140"/>
        <end position="156"/>
    </location>
</feature>
<gene>
    <name evidence="2" type="ORF">POVCU1_000350</name>
</gene>
<dbReference type="EMBL" id="FLQV01000010">
    <property type="protein sequence ID" value="SBS80332.1"/>
    <property type="molecule type" value="Genomic_DNA"/>
</dbReference>
<protein>
    <submittedName>
        <fullName evidence="2">Uncharacterized protein</fullName>
    </submittedName>
</protein>
<sequence>MILTGLPPVPKRNWGKCQEELKTFRLCYNKGNENRTIEGNEEHRNDIPHISVESAPPKYLRCFPPFLLFSHQSEQTKIPSNNVITAHKEHFSIMEKTMNGQTSKGTSVKENVESKEKQTERQNGQQKVYSVVKENQGETRRRKKRKKKIIINVRKKAQRREATPLEVIVSQSQTLSNNGEVIVSTEENLGSSRNGTVSTHGRKKNSKNKEKSDTKTLKKAFFFGKEYDISEVRNCQISDFLLKVNN</sequence>